<dbReference type="Proteomes" id="UP000626656">
    <property type="component" value="Unassembled WGS sequence"/>
</dbReference>
<feature type="region of interest" description="Disordered" evidence="1">
    <location>
        <begin position="206"/>
        <end position="235"/>
    </location>
</feature>
<proteinExistence type="predicted"/>
<evidence type="ECO:0000313" key="2">
    <source>
        <dbReference type="EMBL" id="CAB5496917.1"/>
    </source>
</evidence>
<comment type="caution">
    <text evidence="2">The sequence shown here is derived from an EMBL/GenBank/DDBJ whole genome shotgun (WGS) entry which is preliminary data.</text>
</comment>
<feature type="non-terminal residue" evidence="2">
    <location>
        <position position="1"/>
    </location>
</feature>
<keyword evidence="3" id="KW-1185">Reference proteome</keyword>
<gene>
    <name evidence="2" type="ORF">AZO1586I_88</name>
</gene>
<feature type="compositionally biased region" description="Low complexity" evidence="1">
    <location>
        <begin position="211"/>
        <end position="222"/>
    </location>
</feature>
<sequence>FASINCIVEAWEGELNRTQAVIAHLIENEARGELILVDKAKALIELEQDFRKNLNDEKDSDQWSESFSFGRRKDNYKKTSVFVNYLKDNGYSVSEKQLGLFRFTTNKLTGNLDQFLNQGMGSPQIIKIRAVYNNLKSIVKESEVNDYHSLDEDFSDALKKYNKTRKPFEFEKLLDVIVGQLSGIHPFVDIFASDISEFKKELLSTRKPKTKTQTQTKTQEQHTLNDNVEDVKHNDKDGTNLALDIENDIENDTDTDTTTTTAQNHIVDKVVAATHSADHTMVSSEKQEGVTDLDFYRNQAYDLVKKIAFKLNLDNTVVKINHGCGFLLVDTVDK</sequence>
<evidence type="ECO:0000313" key="3">
    <source>
        <dbReference type="Proteomes" id="UP000626656"/>
    </source>
</evidence>
<organism evidence="2 3">
    <name type="scientific">Bathymodiolus thermophilus thioautotrophic gill symbiont</name>
    <dbReference type="NCBI Taxonomy" id="2360"/>
    <lineage>
        <taxon>Bacteria</taxon>
        <taxon>Pseudomonadati</taxon>
        <taxon>Pseudomonadota</taxon>
        <taxon>Gammaproteobacteria</taxon>
        <taxon>sulfur-oxidizing symbionts</taxon>
    </lineage>
</organism>
<feature type="non-terminal residue" evidence="2">
    <location>
        <position position="334"/>
    </location>
</feature>
<evidence type="ECO:0000256" key="1">
    <source>
        <dbReference type="SAM" id="MobiDB-lite"/>
    </source>
</evidence>
<dbReference type="EMBL" id="CAHJWF010000027">
    <property type="protein sequence ID" value="CAB5496917.1"/>
    <property type="molecule type" value="Genomic_DNA"/>
</dbReference>
<accession>A0ABM8M604</accession>
<reference evidence="2 3" key="1">
    <citation type="submission" date="2020-05" db="EMBL/GenBank/DDBJ databases">
        <authorList>
            <person name="Petersen J."/>
            <person name="Sayavedra L."/>
        </authorList>
    </citation>
    <scope>NUCLEOTIDE SEQUENCE [LARGE SCALE GENOMIC DNA]</scope>
    <source>
        <strain evidence="2">B azoricus SOX ET2 1586I</strain>
    </source>
</reference>
<name>A0ABM8M604_9GAMM</name>
<protein>
    <submittedName>
        <fullName evidence="2">Uncharacterized protein</fullName>
    </submittedName>
</protein>